<evidence type="ECO:0000256" key="1">
    <source>
        <dbReference type="ARBA" id="ARBA00010062"/>
    </source>
</evidence>
<reference evidence="4" key="1">
    <citation type="submission" date="2021-01" db="EMBL/GenBank/DDBJ databases">
        <title>Whole genome shotgun sequence of Virgisporangium aliadipatigenens NBRC 105644.</title>
        <authorList>
            <person name="Komaki H."/>
            <person name="Tamura T."/>
        </authorList>
    </citation>
    <scope>NUCLEOTIDE SEQUENCE</scope>
    <source>
        <strain evidence="4">NBRC 105644</strain>
    </source>
</reference>
<dbReference type="Gene3D" id="3.40.50.2300">
    <property type="match status" value="2"/>
</dbReference>
<sequence length="393" mass="40836">MDEKGFAVRQSLVRVFGGVAAAVLIAGSAAACKADSEDGGSAACGLKIGVFGALSGDNAGLFVPAKNGVDLAISQYNEKNKDCTVELTTFDSQGSPDKAGGLATSASQDTKIVAMIGPGFSGESEVANAIFDQAKLPAITPSATRPSLSTKGWKIFHRGVGNDLSQGPAAARYIKNVMKAEKVYVINDQTAYGAGLTDEAKKVFGAGMIAGEDKTSEKQTDFAGTVTKVKTSGAQVIFYGGYTAEASLFLKQLRAQGWTGTLVGGDGINDTNMLSVTGQKDVEGTIATCPCAPATNAKGTFVADYKKKFSVDPAVYADVAYDLANIFLEGIKDGKSTREDLNTFLGSYNKAGSASGVTYKWEASGELDPAQVVVWAYEAKGGAWVPKQEIPKS</sequence>
<evidence type="ECO:0000313" key="4">
    <source>
        <dbReference type="EMBL" id="GIJ47701.1"/>
    </source>
</evidence>
<dbReference type="SUPFAM" id="SSF53822">
    <property type="entry name" value="Periplasmic binding protein-like I"/>
    <property type="match status" value="1"/>
</dbReference>
<keyword evidence="2" id="KW-0732">Signal</keyword>
<name>A0A8J3YM28_9ACTN</name>
<proteinExistence type="inferred from homology"/>
<dbReference type="AlphaFoldDB" id="A0A8J3YM28"/>
<gene>
    <name evidence="4" type="ORF">Val02_45870</name>
</gene>
<feature type="domain" description="Leucine-binding protein" evidence="3">
    <location>
        <begin position="46"/>
        <end position="344"/>
    </location>
</feature>
<dbReference type="Proteomes" id="UP000619260">
    <property type="component" value="Unassembled WGS sequence"/>
</dbReference>
<protein>
    <submittedName>
        <fullName evidence="4">Branched chain amino acid ABC transporter substrate-binding protein</fullName>
    </submittedName>
</protein>
<organism evidence="4 5">
    <name type="scientific">Virgisporangium aliadipatigenens</name>
    <dbReference type="NCBI Taxonomy" id="741659"/>
    <lineage>
        <taxon>Bacteria</taxon>
        <taxon>Bacillati</taxon>
        <taxon>Actinomycetota</taxon>
        <taxon>Actinomycetes</taxon>
        <taxon>Micromonosporales</taxon>
        <taxon>Micromonosporaceae</taxon>
        <taxon>Virgisporangium</taxon>
    </lineage>
</organism>
<comment type="similarity">
    <text evidence="1">Belongs to the leucine-binding protein family.</text>
</comment>
<dbReference type="Pfam" id="PF13458">
    <property type="entry name" value="Peripla_BP_6"/>
    <property type="match status" value="1"/>
</dbReference>
<keyword evidence="5" id="KW-1185">Reference proteome</keyword>
<dbReference type="EMBL" id="BOPF01000017">
    <property type="protein sequence ID" value="GIJ47701.1"/>
    <property type="molecule type" value="Genomic_DNA"/>
</dbReference>
<dbReference type="PANTHER" id="PTHR47151:SF2">
    <property type="entry name" value="AMINO ACID BINDING PROTEIN"/>
    <property type="match status" value="1"/>
</dbReference>
<dbReference type="InterPro" id="IPR028081">
    <property type="entry name" value="Leu-bd"/>
</dbReference>
<accession>A0A8J3YM28</accession>
<evidence type="ECO:0000259" key="3">
    <source>
        <dbReference type="Pfam" id="PF13458"/>
    </source>
</evidence>
<comment type="caution">
    <text evidence="4">The sequence shown here is derived from an EMBL/GenBank/DDBJ whole genome shotgun (WGS) entry which is preliminary data.</text>
</comment>
<dbReference type="PANTHER" id="PTHR47151">
    <property type="entry name" value="LEU/ILE/VAL-BINDING ABC TRANSPORTER SUBUNIT"/>
    <property type="match status" value="1"/>
</dbReference>
<dbReference type="CDD" id="cd06342">
    <property type="entry name" value="PBP1_ABC_LIVBP-like"/>
    <property type="match status" value="1"/>
</dbReference>
<evidence type="ECO:0000313" key="5">
    <source>
        <dbReference type="Proteomes" id="UP000619260"/>
    </source>
</evidence>
<dbReference type="PROSITE" id="PS51257">
    <property type="entry name" value="PROKAR_LIPOPROTEIN"/>
    <property type="match status" value="1"/>
</dbReference>
<dbReference type="InterPro" id="IPR028082">
    <property type="entry name" value="Peripla_BP_I"/>
</dbReference>
<evidence type="ECO:0000256" key="2">
    <source>
        <dbReference type="ARBA" id="ARBA00022729"/>
    </source>
</evidence>